<evidence type="ECO:0000256" key="4">
    <source>
        <dbReference type="ARBA" id="ARBA00022989"/>
    </source>
</evidence>
<keyword evidence="8" id="KW-1185">Reference proteome</keyword>
<proteinExistence type="predicted"/>
<keyword evidence="5" id="KW-0406">Ion transport</keyword>
<dbReference type="OrthoDB" id="1368at2759"/>
<keyword evidence="3" id="KW-0812">Transmembrane</keyword>
<dbReference type="GO" id="GO:0005254">
    <property type="term" value="F:chloride channel activity"/>
    <property type="evidence" value="ECO:0007669"/>
    <property type="project" value="InterPro"/>
</dbReference>
<evidence type="ECO:0000256" key="2">
    <source>
        <dbReference type="ARBA" id="ARBA00022448"/>
    </source>
</evidence>
<dbReference type="InterPro" id="IPR044669">
    <property type="entry name" value="YneE/VCCN1/2-like"/>
</dbReference>
<organism evidence="7 8">
    <name type="scientific">Thalassiosira oceanica</name>
    <name type="common">Marine diatom</name>
    <dbReference type="NCBI Taxonomy" id="159749"/>
    <lineage>
        <taxon>Eukaryota</taxon>
        <taxon>Sar</taxon>
        <taxon>Stramenopiles</taxon>
        <taxon>Ochrophyta</taxon>
        <taxon>Bacillariophyta</taxon>
        <taxon>Coscinodiscophyceae</taxon>
        <taxon>Thalassiosirophycidae</taxon>
        <taxon>Thalassiosirales</taxon>
        <taxon>Thalassiosiraceae</taxon>
        <taxon>Thalassiosira</taxon>
    </lineage>
</organism>
<evidence type="ECO:0000256" key="6">
    <source>
        <dbReference type="ARBA" id="ARBA00023136"/>
    </source>
</evidence>
<keyword evidence="6" id="KW-0472">Membrane</keyword>
<dbReference type="Pfam" id="PF25539">
    <property type="entry name" value="Bestrophin_2"/>
    <property type="match status" value="1"/>
</dbReference>
<accession>K0TLH2</accession>
<evidence type="ECO:0000256" key="1">
    <source>
        <dbReference type="ARBA" id="ARBA00004141"/>
    </source>
</evidence>
<evidence type="ECO:0000313" key="7">
    <source>
        <dbReference type="EMBL" id="EJK75296.1"/>
    </source>
</evidence>
<evidence type="ECO:0000256" key="3">
    <source>
        <dbReference type="ARBA" id="ARBA00022692"/>
    </source>
</evidence>
<keyword evidence="2" id="KW-0813">Transport</keyword>
<gene>
    <name evidence="7" type="ORF">THAOC_02987</name>
</gene>
<dbReference type="EMBL" id="AGNL01003018">
    <property type="protein sequence ID" value="EJK75296.1"/>
    <property type="molecule type" value="Genomic_DNA"/>
</dbReference>
<dbReference type="Proteomes" id="UP000266841">
    <property type="component" value="Unassembled WGS sequence"/>
</dbReference>
<evidence type="ECO:0000313" key="8">
    <source>
        <dbReference type="Proteomes" id="UP000266841"/>
    </source>
</evidence>
<name>K0TLH2_THAOC</name>
<evidence type="ECO:0000256" key="5">
    <source>
        <dbReference type="ARBA" id="ARBA00023065"/>
    </source>
</evidence>
<sequence length="209" mass="23352">MTEQYTSPAATAWRCQTKDAIVQLIHETVAVLRDERHSAALARNVGHRTGVGIDLSSKIGTRGSVQGARVITSGSDDPMVLVHSLRSHLYTESDRVCRKNDGTGEVKIELFERCKMIDQLHEFTVSYRNLLRLASSPLPFPLVQMGRTFTAVWTLSLPFVLIGDDFAEDSLSTFTFVILLTYGFLGLEFLSRMLANPFGGYQRDRVKLP</sequence>
<protein>
    <submittedName>
        <fullName evidence="7">Uncharacterized protein</fullName>
    </submittedName>
</protein>
<dbReference type="GO" id="GO:0016020">
    <property type="term" value="C:membrane"/>
    <property type="evidence" value="ECO:0007669"/>
    <property type="project" value="UniProtKB-SubCell"/>
</dbReference>
<keyword evidence="4" id="KW-1133">Transmembrane helix</keyword>
<dbReference type="AlphaFoldDB" id="K0TLH2"/>
<reference evidence="7 8" key="1">
    <citation type="journal article" date="2012" name="Genome Biol.">
        <title>Genome and low-iron response of an oceanic diatom adapted to chronic iron limitation.</title>
        <authorList>
            <person name="Lommer M."/>
            <person name="Specht M."/>
            <person name="Roy A.S."/>
            <person name="Kraemer L."/>
            <person name="Andreson R."/>
            <person name="Gutowska M.A."/>
            <person name="Wolf J."/>
            <person name="Bergner S.V."/>
            <person name="Schilhabel M.B."/>
            <person name="Klostermeier U.C."/>
            <person name="Beiko R.G."/>
            <person name="Rosenstiel P."/>
            <person name="Hippler M."/>
            <person name="Laroche J."/>
        </authorList>
    </citation>
    <scope>NUCLEOTIDE SEQUENCE [LARGE SCALE GENOMIC DNA]</scope>
    <source>
        <strain evidence="7 8">CCMP1005</strain>
    </source>
</reference>
<comment type="caution">
    <text evidence="7">The sequence shown here is derived from an EMBL/GenBank/DDBJ whole genome shotgun (WGS) entry which is preliminary data.</text>
</comment>
<comment type="subcellular location">
    <subcellularLocation>
        <location evidence="1">Membrane</location>
        <topology evidence="1">Multi-pass membrane protein</topology>
    </subcellularLocation>
</comment>